<reference evidence="2 3" key="1">
    <citation type="journal article" date="2015" name="Int. J. Syst. Evol. Microbiol.">
        <title>Description of Sphingopyxis fribergensis sp. nov. - a soil bacterium with the ability to degrade styrene and phenylacetic acid.</title>
        <authorList>
            <person name="Oelschlagel M."/>
            <person name="Ruckert C."/>
            <person name="Kalinowski J."/>
            <person name="Schmidt G."/>
            <person name="Schlomann M."/>
            <person name="Tischler D."/>
        </authorList>
    </citation>
    <scope>NUCLEOTIDE SEQUENCE [LARGE SCALE GENOMIC DNA]</scope>
    <source>
        <strain evidence="2 3">Kp5.2</strain>
    </source>
</reference>
<feature type="transmembrane region" description="Helical" evidence="1">
    <location>
        <begin position="55"/>
        <end position="75"/>
    </location>
</feature>
<keyword evidence="1" id="KW-1133">Transmembrane helix</keyword>
<protein>
    <submittedName>
        <fullName evidence="2">Putative membrane protein</fullName>
    </submittedName>
</protein>
<proteinExistence type="predicted"/>
<dbReference type="EMBL" id="CP009122">
    <property type="protein sequence ID" value="AJA10206.1"/>
    <property type="molecule type" value="Genomic_DNA"/>
</dbReference>
<dbReference type="OrthoDB" id="7449132at2"/>
<evidence type="ECO:0000313" key="2">
    <source>
        <dbReference type="EMBL" id="AJA10206.1"/>
    </source>
</evidence>
<dbReference type="RefSeq" id="WP_148309169.1">
    <property type="nucleotide sequence ID" value="NZ_CP009122.1"/>
</dbReference>
<gene>
    <name evidence="2" type="ORF">SKP52_16660</name>
</gene>
<keyword evidence="3" id="KW-1185">Reference proteome</keyword>
<evidence type="ECO:0000313" key="3">
    <source>
        <dbReference type="Proteomes" id="UP000030907"/>
    </source>
</evidence>
<name>A0A0A7PJE8_9SPHN</name>
<dbReference type="KEGG" id="sphk:SKP52_16660"/>
<dbReference type="HOGENOM" id="CLU_1609733_0_0_5"/>
<dbReference type="Proteomes" id="UP000030907">
    <property type="component" value="Chromosome"/>
</dbReference>
<evidence type="ECO:0000256" key="1">
    <source>
        <dbReference type="SAM" id="Phobius"/>
    </source>
</evidence>
<keyword evidence="1" id="KW-0472">Membrane</keyword>
<feature type="transmembrane region" description="Helical" evidence="1">
    <location>
        <begin position="12"/>
        <end position="35"/>
    </location>
</feature>
<organism evidence="2 3">
    <name type="scientific">Sphingopyxis fribergensis</name>
    <dbReference type="NCBI Taxonomy" id="1515612"/>
    <lineage>
        <taxon>Bacteria</taxon>
        <taxon>Pseudomonadati</taxon>
        <taxon>Pseudomonadota</taxon>
        <taxon>Alphaproteobacteria</taxon>
        <taxon>Sphingomonadales</taxon>
        <taxon>Sphingomonadaceae</taxon>
        <taxon>Sphingopyxis</taxon>
    </lineage>
</organism>
<accession>A0A0A7PJE8</accession>
<dbReference type="AlphaFoldDB" id="A0A0A7PJE8"/>
<keyword evidence="1" id="KW-0812">Transmembrane</keyword>
<sequence>MMDGDRKMVVVARLRTAPLVGWQFACAVLFGVLLVRLDWGGDPVDAFWNMVFGQPLLLLGIAAVLGVWATMIGMWRRRGDYLRHDGVTLYRGGSAQWPLALVRDVVVARGNIGFESLRLVVDDDSEVTRELVKLYMLEGPPEVARDGVMFAAARASGTMRPVTVH</sequence>